<evidence type="ECO:0000313" key="4">
    <source>
        <dbReference type="EMBL" id="PIN01730.1"/>
    </source>
</evidence>
<evidence type="ECO:0000256" key="1">
    <source>
        <dbReference type="ARBA" id="ARBA00022723"/>
    </source>
</evidence>
<dbReference type="SUPFAM" id="SSF51197">
    <property type="entry name" value="Clavaminate synthase-like"/>
    <property type="match status" value="1"/>
</dbReference>
<keyword evidence="2" id="KW-0408">Iron</keyword>
<keyword evidence="5" id="KW-1185">Reference proteome</keyword>
<keyword evidence="1" id="KW-0479">Metal-binding</keyword>
<dbReference type="STRING" id="429701.A0A2G9G9T5"/>
<dbReference type="PANTHER" id="PTHR47991">
    <property type="entry name" value="OXOGLUTARATE/IRON-DEPENDENT DIOXYGENASE"/>
    <property type="match status" value="1"/>
</dbReference>
<dbReference type="EMBL" id="NKXS01006284">
    <property type="protein sequence ID" value="PIN01730.1"/>
    <property type="molecule type" value="Genomic_DNA"/>
</dbReference>
<reference evidence="5" key="1">
    <citation type="journal article" date="2018" name="Gigascience">
        <title>Genome assembly of the Pink Ipe (Handroanthus impetiginosus, Bignoniaceae), a highly valued, ecologically keystone Neotropical timber forest tree.</title>
        <authorList>
            <person name="Silva-Junior O.B."/>
            <person name="Grattapaglia D."/>
            <person name="Novaes E."/>
            <person name="Collevatti R.G."/>
        </authorList>
    </citation>
    <scope>NUCLEOTIDE SEQUENCE [LARGE SCALE GENOMIC DNA]</scope>
    <source>
        <strain evidence="5">cv. UFG-1</strain>
    </source>
</reference>
<dbReference type="InterPro" id="IPR027443">
    <property type="entry name" value="IPNS-like_sf"/>
</dbReference>
<dbReference type="Gene3D" id="2.60.120.330">
    <property type="entry name" value="B-lactam Antibiotic, Isopenicillin N Synthase, Chain"/>
    <property type="match status" value="1"/>
</dbReference>
<dbReference type="Proteomes" id="UP000231279">
    <property type="component" value="Unassembled WGS sequence"/>
</dbReference>
<evidence type="ECO:0000259" key="3">
    <source>
        <dbReference type="Pfam" id="PF03171"/>
    </source>
</evidence>
<dbReference type="InterPro" id="IPR050295">
    <property type="entry name" value="Plant_2OG-oxidoreductases"/>
</dbReference>
<feature type="domain" description="Isopenicillin N synthase-like Fe(2+) 2OG dioxygenase" evidence="3">
    <location>
        <begin position="50"/>
        <end position="96"/>
    </location>
</feature>
<dbReference type="EC" id="1.14.11.9" evidence="4"/>
<comment type="caution">
    <text evidence="4">The sequence shown here is derived from an EMBL/GenBank/DDBJ whole genome shotgun (WGS) entry which is preliminary data.</text>
</comment>
<keyword evidence="4" id="KW-0560">Oxidoreductase</keyword>
<evidence type="ECO:0000256" key="2">
    <source>
        <dbReference type="ARBA" id="ARBA00023004"/>
    </source>
</evidence>
<organism evidence="4 5">
    <name type="scientific">Handroanthus impetiginosus</name>
    <dbReference type="NCBI Taxonomy" id="429701"/>
    <lineage>
        <taxon>Eukaryota</taxon>
        <taxon>Viridiplantae</taxon>
        <taxon>Streptophyta</taxon>
        <taxon>Embryophyta</taxon>
        <taxon>Tracheophyta</taxon>
        <taxon>Spermatophyta</taxon>
        <taxon>Magnoliopsida</taxon>
        <taxon>eudicotyledons</taxon>
        <taxon>Gunneridae</taxon>
        <taxon>Pentapetalae</taxon>
        <taxon>asterids</taxon>
        <taxon>lamiids</taxon>
        <taxon>Lamiales</taxon>
        <taxon>Bignoniaceae</taxon>
        <taxon>Crescentiina</taxon>
        <taxon>Tabebuia alliance</taxon>
        <taxon>Handroanthus</taxon>
    </lineage>
</organism>
<accession>A0A2G9G9T5</accession>
<dbReference type="GO" id="GO:0046872">
    <property type="term" value="F:metal ion binding"/>
    <property type="evidence" value="ECO:0007669"/>
    <property type="project" value="UniProtKB-KW"/>
</dbReference>
<name>A0A2G9G9T5_9LAMI</name>
<proteinExistence type="predicted"/>
<dbReference type="GO" id="GO:0045486">
    <property type="term" value="F:flavanone 3-dioxygenase activity"/>
    <property type="evidence" value="ECO:0007669"/>
    <property type="project" value="UniProtKB-EC"/>
</dbReference>
<sequence>MYSTEVRKLRIELFEAILESLNLDETHVKEKFKQGFQIIGINCYPPCLGSDNVPLLKGFLQVLIGDHMEVISNGLYKSVSHRATPSGHDTRLSIASLQSQPMDEIVELIAKLKNEENPKKYRGSSLRDFLKHHASRDTRAFIETLKVD</sequence>
<dbReference type="AlphaFoldDB" id="A0A2G9G9T5"/>
<dbReference type="InterPro" id="IPR044861">
    <property type="entry name" value="IPNS-like_FE2OG_OXY"/>
</dbReference>
<gene>
    <name evidence="4" type="ORF">CDL12_25761</name>
</gene>
<evidence type="ECO:0000313" key="5">
    <source>
        <dbReference type="Proteomes" id="UP000231279"/>
    </source>
</evidence>
<dbReference type="Pfam" id="PF03171">
    <property type="entry name" value="2OG-FeII_Oxy"/>
    <property type="match status" value="1"/>
</dbReference>
<dbReference type="OrthoDB" id="627829at2759"/>
<keyword evidence="4" id="KW-0223">Dioxygenase</keyword>
<protein>
    <submittedName>
        <fullName evidence="4">Flavanone 3-dioxygenase</fullName>
        <ecNumber evidence="4">1.14.11.9</ecNumber>
    </submittedName>
</protein>